<dbReference type="OrthoDB" id="5244258at2"/>
<sequence length="153" mass="16188">MPRSRRAVLPRLLALGAGVAALTSAGCFNGPDPPDLFLVQRTGSIADARLTLRISDDGGAYCNGGPRREISSAQLIEARALTHDLDGVKDGDNGLAGRNLRLAPGKVSSLTYRVRSEKGVVVFSDTSARQPQAFYRIAQLTRSIAKGPCGLAR</sequence>
<dbReference type="Proteomes" id="UP000321805">
    <property type="component" value="Chromosome"/>
</dbReference>
<dbReference type="RefSeq" id="WP_146918425.1">
    <property type="nucleotide sequence ID" value="NZ_CP042430.1"/>
</dbReference>
<keyword evidence="1" id="KW-0732">Signal</keyword>
<feature type="chain" id="PRO_5038678611" evidence="1">
    <location>
        <begin position="26"/>
        <end position="153"/>
    </location>
</feature>
<keyword evidence="3" id="KW-1185">Reference proteome</keyword>
<evidence type="ECO:0000256" key="1">
    <source>
        <dbReference type="SAM" id="SignalP"/>
    </source>
</evidence>
<gene>
    <name evidence="2" type="ORF">FSW04_08950</name>
</gene>
<dbReference type="EMBL" id="CP042430">
    <property type="protein sequence ID" value="QEC47687.1"/>
    <property type="molecule type" value="Genomic_DNA"/>
</dbReference>
<protein>
    <submittedName>
        <fullName evidence="2">Uncharacterized protein</fullName>
    </submittedName>
</protein>
<feature type="signal peptide" evidence="1">
    <location>
        <begin position="1"/>
        <end position="25"/>
    </location>
</feature>
<evidence type="ECO:0000313" key="3">
    <source>
        <dbReference type="Proteomes" id="UP000321805"/>
    </source>
</evidence>
<dbReference type="AlphaFoldDB" id="A0A5B8U3U0"/>
<proteinExistence type="predicted"/>
<dbReference type="PROSITE" id="PS51257">
    <property type="entry name" value="PROKAR_LIPOPROTEIN"/>
    <property type="match status" value="1"/>
</dbReference>
<organism evidence="2 3">
    <name type="scientific">Baekduia soli</name>
    <dbReference type="NCBI Taxonomy" id="496014"/>
    <lineage>
        <taxon>Bacteria</taxon>
        <taxon>Bacillati</taxon>
        <taxon>Actinomycetota</taxon>
        <taxon>Thermoleophilia</taxon>
        <taxon>Solirubrobacterales</taxon>
        <taxon>Baekduiaceae</taxon>
        <taxon>Baekduia</taxon>
    </lineage>
</organism>
<accession>A0A5B8U3U0</accession>
<name>A0A5B8U3U0_9ACTN</name>
<evidence type="ECO:0000313" key="2">
    <source>
        <dbReference type="EMBL" id="QEC47687.1"/>
    </source>
</evidence>
<reference evidence="2 3" key="1">
    <citation type="journal article" date="2018" name="J. Microbiol.">
        <title>Baekduia soli gen. nov., sp. nov., a novel bacterium isolated from the soil of Baekdu Mountain and proposal of a novel family name, Baekduiaceae fam. nov.</title>
        <authorList>
            <person name="An D.S."/>
            <person name="Siddiqi M.Z."/>
            <person name="Kim K.H."/>
            <person name="Yu H.S."/>
            <person name="Im W.T."/>
        </authorList>
    </citation>
    <scope>NUCLEOTIDE SEQUENCE [LARGE SCALE GENOMIC DNA]</scope>
    <source>
        <strain evidence="2 3">BR7-21</strain>
    </source>
</reference>
<dbReference type="KEGG" id="bsol:FSW04_08950"/>